<dbReference type="EMBL" id="MK913420">
    <property type="protein sequence ID" value="QGW52012.1"/>
    <property type="molecule type" value="mRNA"/>
</dbReference>
<protein>
    <recommendedName>
        <fullName evidence="3">acid phosphatase</fullName>
        <ecNumber evidence="3">3.1.3.2</ecNumber>
    </recommendedName>
</protein>
<sequence length="406" mass="48261">MILVLFLLGLQISGYYSENATLIHVHAIFRHGDRAPLQLLSEDSNKIKLWPYGLGELTEIGINQHFQLGQWLRKRYFNLLNEKYNNTEILIRSTDYDRTLMSAASNLAGLYFDRENIIIPGIRWRPIPIHTIPQKFDVIMLQDDCENYKIKKHEMFNSKRFRPLLEKYQSTIDFIRNHTNLPQLNFENLWEIYDVLFCEKVHNISWDKWITNEIFYNLTQMNKIDWQIMYYGEELQRLSGGLLLHKITEQLKNITHTPSNKRNEKFRMYSGHDTDVAALMSAIGVYEEIQPSYAACFLIELWENSKFNNSLDNIYIKMYLRNNTEQKSTDIPELILKQCGSPCSLSNFIKIVKPRTMTMKQYKIECFTKKYESIIFDISLIIAILILFIIMFFIYMKIRRTKKIYS</sequence>
<feature type="transmembrane region" description="Helical" evidence="8">
    <location>
        <begin position="374"/>
        <end position="396"/>
    </location>
</feature>
<dbReference type="InterPro" id="IPR050645">
    <property type="entry name" value="Histidine_acid_phosphatase"/>
</dbReference>
<evidence type="ECO:0000256" key="8">
    <source>
        <dbReference type="SAM" id="Phobius"/>
    </source>
</evidence>
<evidence type="ECO:0000256" key="1">
    <source>
        <dbReference type="ARBA" id="ARBA00000032"/>
    </source>
</evidence>
<dbReference type="PANTHER" id="PTHR11567:SF211">
    <property type="entry name" value="PROSTATIC ACID PHOSPHATASE"/>
    <property type="match status" value="1"/>
</dbReference>
<dbReference type="Pfam" id="PF00328">
    <property type="entry name" value="His_Phos_2"/>
    <property type="match status" value="1"/>
</dbReference>
<evidence type="ECO:0000256" key="4">
    <source>
        <dbReference type="ARBA" id="ARBA00022729"/>
    </source>
</evidence>
<organism evidence="10">
    <name type="scientific">Dugesia japonica</name>
    <name type="common">Planarian</name>
    <dbReference type="NCBI Taxonomy" id="6161"/>
    <lineage>
        <taxon>Eukaryota</taxon>
        <taxon>Metazoa</taxon>
        <taxon>Spiralia</taxon>
        <taxon>Lophotrochozoa</taxon>
        <taxon>Platyhelminthes</taxon>
        <taxon>Rhabditophora</taxon>
        <taxon>Seriata</taxon>
        <taxon>Tricladida</taxon>
        <taxon>Continenticola</taxon>
        <taxon>Geoplanoidea</taxon>
        <taxon>Dugesiidae</taxon>
        <taxon>Dugesia</taxon>
    </lineage>
</organism>
<keyword evidence="8" id="KW-1133">Transmembrane helix</keyword>
<dbReference type="GO" id="GO:0003993">
    <property type="term" value="F:acid phosphatase activity"/>
    <property type="evidence" value="ECO:0007669"/>
    <property type="project" value="UniProtKB-EC"/>
</dbReference>
<comment type="catalytic activity">
    <reaction evidence="1">
        <text>a phosphate monoester + H2O = an alcohol + phosphate</text>
        <dbReference type="Rhea" id="RHEA:15017"/>
        <dbReference type="ChEBI" id="CHEBI:15377"/>
        <dbReference type="ChEBI" id="CHEBI:30879"/>
        <dbReference type="ChEBI" id="CHEBI:43474"/>
        <dbReference type="ChEBI" id="CHEBI:67140"/>
        <dbReference type="EC" id="3.1.3.2"/>
    </reaction>
</comment>
<dbReference type="Gene3D" id="3.40.50.1240">
    <property type="entry name" value="Phosphoglycerate mutase-like"/>
    <property type="match status" value="1"/>
</dbReference>
<keyword evidence="8" id="KW-0472">Membrane</keyword>
<dbReference type="PROSITE" id="PS00616">
    <property type="entry name" value="HIS_ACID_PHOSPHAT_1"/>
    <property type="match status" value="1"/>
</dbReference>
<dbReference type="PROSITE" id="PS00778">
    <property type="entry name" value="HIS_ACID_PHOSPHAT_2"/>
    <property type="match status" value="1"/>
</dbReference>
<evidence type="ECO:0000256" key="3">
    <source>
        <dbReference type="ARBA" id="ARBA00012646"/>
    </source>
</evidence>
<proteinExistence type="evidence at transcript level"/>
<keyword evidence="5" id="KW-0378">Hydrolase</keyword>
<evidence type="ECO:0000256" key="6">
    <source>
        <dbReference type="ARBA" id="ARBA00023157"/>
    </source>
</evidence>
<keyword evidence="6" id="KW-1015">Disulfide bond</keyword>
<evidence type="ECO:0000256" key="7">
    <source>
        <dbReference type="ARBA" id="ARBA00023180"/>
    </source>
</evidence>
<evidence type="ECO:0000256" key="2">
    <source>
        <dbReference type="ARBA" id="ARBA00005375"/>
    </source>
</evidence>
<dbReference type="PANTHER" id="PTHR11567">
    <property type="entry name" value="ACID PHOSPHATASE-RELATED"/>
    <property type="match status" value="1"/>
</dbReference>
<evidence type="ECO:0000256" key="5">
    <source>
        <dbReference type="ARBA" id="ARBA00022801"/>
    </source>
</evidence>
<name>A0A6B9CMQ6_DUGJA</name>
<reference evidence="10" key="1">
    <citation type="submission" date="2019-05" db="EMBL/GenBank/DDBJ databases">
        <authorList>
            <person name="Ma K."/>
        </authorList>
    </citation>
    <scope>NUCLEOTIDE SEQUENCE</scope>
</reference>
<feature type="chain" id="PRO_5025361169" description="acid phosphatase" evidence="9">
    <location>
        <begin position="18"/>
        <end position="406"/>
    </location>
</feature>
<feature type="signal peptide" evidence="9">
    <location>
        <begin position="1"/>
        <end position="17"/>
    </location>
</feature>
<dbReference type="InterPro" id="IPR029033">
    <property type="entry name" value="His_PPase_superfam"/>
</dbReference>
<evidence type="ECO:0000313" key="10">
    <source>
        <dbReference type="EMBL" id="QGW52012.1"/>
    </source>
</evidence>
<dbReference type="EC" id="3.1.3.2" evidence="3"/>
<dbReference type="SUPFAM" id="SSF53254">
    <property type="entry name" value="Phosphoglycerate mutase-like"/>
    <property type="match status" value="1"/>
</dbReference>
<dbReference type="CDD" id="cd07061">
    <property type="entry name" value="HP_HAP_like"/>
    <property type="match status" value="1"/>
</dbReference>
<comment type="similarity">
    <text evidence="2">Belongs to the histidine acid phosphatase family.</text>
</comment>
<accession>A0A6B9CMQ6</accession>
<keyword evidence="7" id="KW-0325">Glycoprotein</keyword>
<keyword evidence="4 9" id="KW-0732">Signal</keyword>
<dbReference type="InterPro" id="IPR000560">
    <property type="entry name" value="His_Pase_clade-2"/>
</dbReference>
<gene>
    <name evidence="10" type="primary">lacp</name>
</gene>
<dbReference type="InterPro" id="IPR033379">
    <property type="entry name" value="Acid_Pase_AS"/>
</dbReference>
<dbReference type="AlphaFoldDB" id="A0A6B9CMQ6"/>
<keyword evidence="8" id="KW-0812">Transmembrane</keyword>
<evidence type="ECO:0000256" key="9">
    <source>
        <dbReference type="SAM" id="SignalP"/>
    </source>
</evidence>